<organism evidence="2 3">
    <name type="scientific">Pseudomonas mangrovi</name>
    <dbReference type="NCBI Taxonomy" id="2161748"/>
    <lineage>
        <taxon>Bacteria</taxon>
        <taxon>Pseudomonadati</taxon>
        <taxon>Pseudomonadota</taxon>
        <taxon>Gammaproteobacteria</taxon>
        <taxon>Pseudomonadales</taxon>
        <taxon>Pseudomonadaceae</taxon>
        <taxon>Pseudomonas</taxon>
    </lineage>
</organism>
<dbReference type="OrthoDB" id="9798676at2"/>
<proteinExistence type="predicted"/>
<dbReference type="RefSeq" id="WP_108108518.1">
    <property type="nucleotide sequence ID" value="NZ_QASN01000021.1"/>
</dbReference>
<dbReference type="Proteomes" id="UP000244064">
    <property type="component" value="Unassembled WGS sequence"/>
</dbReference>
<name>A0A2T5P581_9PSED</name>
<dbReference type="InterPro" id="IPR016039">
    <property type="entry name" value="Thiolase-like"/>
</dbReference>
<dbReference type="AlphaFoldDB" id="A0A2T5P581"/>
<feature type="domain" description="Beta-ketoacyl synthase-like N-terminal" evidence="1">
    <location>
        <begin position="22"/>
        <end position="236"/>
    </location>
</feature>
<evidence type="ECO:0000313" key="3">
    <source>
        <dbReference type="Proteomes" id="UP000244064"/>
    </source>
</evidence>
<evidence type="ECO:0000259" key="1">
    <source>
        <dbReference type="Pfam" id="PF13723"/>
    </source>
</evidence>
<sequence>MIEFNIDRWHAWAPGIDSPDTWSRWSAAPWQPPASPDLQPDVSFLPAMQRRRLSPLARMAFAVAWPLAEDHGPMPLVYASRHGETPRNYELLCELARGEELSPTQFSLSVHNAIIGLWSIMRGDTSEMSALSAEADGLEHALLEACALLDEGAPRVLLMITEGVQPEPYQPWIDDAPFPYALALVISPGRQWRLTLDSAAGATEPSTWPHALNLVRALLGDAGMPVHSCRGRHWHWHAAP</sequence>
<comment type="caution">
    <text evidence="2">The sequence shown here is derived from an EMBL/GenBank/DDBJ whole genome shotgun (WGS) entry which is preliminary data.</text>
</comment>
<dbReference type="EMBL" id="QASN01000021">
    <property type="protein sequence ID" value="PTU72882.1"/>
    <property type="molecule type" value="Genomic_DNA"/>
</dbReference>
<dbReference type="Pfam" id="PF13723">
    <property type="entry name" value="Ketoacyl-synt_2"/>
    <property type="match status" value="1"/>
</dbReference>
<dbReference type="SUPFAM" id="SSF53901">
    <property type="entry name" value="Thiolase-like"/>
    <property type="match status" value="1"/>
</dbReference>
<evidence type="ECO:0000313" key="2">
    <source>
        <dbReference type="EMBL" id="PTU72882.1"/>
    </source>
</evidence>
<accession>A0A2T5P581</accession>
<dbReference type="InterPro" id="IPR014030">
    <property type="entry name" value="Ketoacyl_synth_N"/>
</dbReference>
<protein>
    <submittedName>
        <fullName evidence="2">3-oxoacyl-ACP synthase</fullName>
    </submittedName>
</protein>
<gene>
    <name evidence="2" type="ORF">DBO85_16610</name>
</gene>
<keyword evidence="3" id="KW-1185">Reference proteome</keyword>
<reference evidence="2 3" key="1">
    <citation type="submission" date="2018-04" db="EMBL/GenBank/DDBJ databases">
        <title>Pseudomonas sp. nov., isolated from mangrove soil.</title>
        <authorList>
            <person name="Chen C."/>
        </authorList>
    </citation>
    <scope>NUCLEOTIDE SEQUENCE [LARGE SCALE GENOMIC DNA]</scope>
    <source>
        <strain evidence="2 3">TC-11</strain>
    </source>
</reference>
<dbReference type="GO" id="GO:0016746">
    <property type="term" value="F:acyltransferase activity"/>
    <property type="evidence" value="ECO:0007669"/>
    <property type="project" value="InterPro"/>
</dbReference>